<feature type="transmembrane region" description="Helical" evidence="1">
    <location>
        <begin position="33"/>
        <end position="54"/>
    </location>
</feature>
<dbReference type="PANTHER" id="PTHR12963">
    <property type="entry name" value="THYROID RECEPTOR INTERACTING PROTEIN RELATED"/>
    <property type="match status" value="1"/>
</dbReference>
<dbReference type="OrthoDB" id="338816at2759"/>
<dbReference type="FunFam" id="2.30.130.30:FF:000002">
    <property type="entry name" value="Activating signal cointegrator 1"/>
    <property type="match status" value="1"/>
</dbReference>
<dbReference type="Pfam" id="PF15065">
    <property type="entry name" value="NCU-G1"/>
    <property type="match status" value="1"/>
</dbReference>
<dbReference type="InterPro" id="IPR015947">
    <property type="entry name" value="PUA-like_sf"/>
</dbReference>
<dbReference type="GO" id="GO:0008270">
    <property type="term" value="F:zinc ion binding"/>
    <property type="evidence" value="ECO:0007669"/>
    <property type="project" value="InterPro"/>
</dbReference>
<evidence type="ECO:0000259" key="3">
    <source>
        <dbReference type="Pfam" id="PF06221"/>
    </source>
</evidence>
<evidence type="ECO:0000256" key="1">
    <source>
        <dbReference type="SAM" id="Phobius"/>
    </source>
</evidence>
<reference evidence="5" key="1">
    <citation type="submission" date="2020-11" db="EMBL/GenBank/DDBJ databases">
        <authorList>
            <person name="Tran Van P."/>
        </authorList>
    </citation>
    <scope>NUCLEOTIDE SEQUENCE</scope>
</reference>
<dbReference type="EMBL" id="LR902351">
    <property type="protein sequence ID" value="CAD7250401.1"/>
    <property type="molecule type" value="Genomic_DNA"/>
</dbReference>
<proteinExistence type="predicted"/>
<protein>
    <recommendedName>
        <fullName evidence="7">Activating signal cointegrator 1</fullName>
    </recommendedName>
</protein>
<dbReference type="InterPro" id="IPR056993">
    <property type="entry name" value="TRIP4_3rd_dom"/>
</dbReference>
<dbReference type="Pfam" id="PF06221">
    <property type="entry name" value="zf-C2HC5"/>
    <property type="match status" value="1"/>
</dbReference>
<dbReference type="SUPFAM" id="SSF88697">
    <property type="entry name" value="PUA domain-like"/>
    <property type="match status" value="1"/>
</dbReference>
<dbReference type="CDD" id="cd06554">
    <property type="entry name" value="ASCH_ASC-1_like"/>
    <property type="match status" value="1"/>
</dbReference>
<sequence>MKISVEVNPGLKSKDPLELVHVKAIGWNDTLHYLFGTIGAPSLVVALTMLPANLTVSAARRLSRGPSGTVVILVLPPLQLVEFDDVHDTGILPEVWSHPAAVSDYSMGDQFLWSLTVQNSSSDSVLVSWNATDYNGTAFPSGMEFIIQASVFGDIGRADTLPRLAHSMNSTQFDLHMKNLNLGSGYNQTRFALSSVFASWDPAVENPAENVTIEEHFSLDDEFTPGVFRMLSLETTSFQKEGEDGGFIQWRPVAYTKSERDINDATLVSHYPLQEVDGAATMQHSLVRAALGNITRLPLHRMNVSFGRQEDGFYQATNFISWTFLVGYGSPPSDKFSLLVILSIAGAFGLPVLAAIIGGVWALLKLSPQDPGSGKKKGKFVPLFSPDGPMHNVMQLPGRHVCNCQASRHALVGNCLKCGRIVCNQEGSGPCTFCGTLVCTKEEREVLARGSKKSKELERKLIGGDGGRGDYASIKEVALGLSADENLKKALEQKDRLLEYDRNCKIITPPVCIRSSSERRTRVIDDESDYFALDTYKWLSPAQKAILKAREATITDLKERARRSKKFTLDFAGRRVVEEEVEPWSYEVDESVLDDVLKIRDDYELHPSGLEFAPRYMDLGNQTRDPRGKGRTRKEMLGNDDLVLRIQDKELQEMSDGGFCLSMHQPWASLLVAGIKKHEGRSWYTPHRGRLWIAAAAKVPLRQEIDELEHFYRVYYEDEKLKFPSQYPVGCLLGCVDVTEVLSQEDYRERYPEGESSSPYVFICDNPHELLVKFPVKGRHKIYKLDPRIHEAARKTLMKTFD</sequence>
<evidence type="ECO:0000313" key="5">
    <source>
        <dbReference type="EMBL" id="CAD7250401.1"/>
    </source>
</evidence>
<dbReference type="EMBL" id="CAJPEV010002834">
    <property type="protein sequence ID" value="CAG0898176.1"/>
    <property type="molecule type" value="Genomic_DNA"/>
</dbReference>
<dbReference type="GO" id="GO:0005634">
    <property type="term" value="C:nucleus"/>
    <property type="evidence" value="ECO:0007669"/>
    <property type="project" value="InterPro"/>
</dbReference>
<name>A0A7R9AA93_9CRUS</name>
<dbReference type="GO" id="GO:0072344">
    <property type="term" value="P:rescue of stalled ribosome"/>
    <property type="evidence" value="ECO:0007669"/>
    <property type="project" value="InterPro"/>
</dbReference>
<dbReference type="InterPro" id="IPR029382">
    <property type="entry name" value="NCU-G1"/>
</dbReference>
<feature type="domain" description="TRIP4/RQT4 C2HC5-type zinc finger" evidence="3">
    <location>
        <begin position="400"/>
        <end position="446"/>
    </location>
</feature>
<keyword evidence="1" id="KW-0472">Membrane</keyword>
<evidence type="ECO:0000259" key="4">
    <source>
        <dbReference type="Pfam" id="PF23134"/>
    </source>
</evidence>
<dbReference type="InterPro" id="IPR039128">
    <property type="entry name" value="TRIP4-like"/>
</dbReference>
<organism evidence="5">
    <name type="scientific">Darwinula stevensoni</name>
    <dbReference type="NCBI Taxonomy" id="69355"/>
    <lineage>
        <taxon>Eukaryota</taxon>
        <taxon>Metazoa</taxon>
        <taxon>Ecdysozoa</taxon>
        <taxon>Arthropoda</taxon>
        <taxon>Crustacea</taxon>
        <taxon>Oligostraca</taxon>
        <taxon>Ostracoda</taxon>
        <taxon>Podocopa</taxon>
        <taxon>Podocopida</taxon>
        <taxon>Darwinulocopina</taxon>
        <taxon>Darwinuloidea</taxon>
        <taxon>Darwinulidae</taxon>
        <taxon>Darwinula</taxon>
    </lineage>
</organism>
<dbReference type="GO" id="GO:0180022">
    <property type="term" value="C:RQC-trigger complex"/>
    <property type="evidence" value="ECO:0007669"/>
    <property type="project" value="InterPro"/>
</dbReference>
<keyword evidence="6" id="KW-1185">Reference proteome</keyword>
<evidence type="ECO:0000313" key="6">
    <source>
        <dbReference type="Proteomes" id="UP000677054"/>
    </source>
</evidence>
<keyword evidence="1" id="KW-0812">Transmembrane</keyword>
<dbReference type="Gene3D" id="2.30.130.30">
    <property type="entry name" value="Hypothetical protein"/>
    <property type="match status" value="1"/>
</dbReference>
<dbReference type="AlphaFoldDB" id="A0A7R9AA93"/>
<evidence type="ECO:0000259" key="2">
    <source>
        <dbReference type="Pfam" id="PF04266"/>
    </source>
</evidence>
<feature type="domain" description="Activating signal cointegrator 1 third" evidence="4">
    <location>
        <begin position="526"/>
        <end position="579"/>
    </location>
</feature>
<accession>A0A7R9AA93</accession>
<dbReference type="Pfam" id="PF23134">
    <property type="entry name" value="TRIP4_3rd"/>
    <property type="match status" value="1"/>
</dbReference>
<feature type="domain" description="ASCH" evidence="2">
    <location>
        <begin position="661"/>
        <end position="757"/>
    </location>
</feature>
<feature type="transmembrane region" description="Helical" evidence="1">
    <location>
        <begin position="338"/>
        <end position="364"/>
    </location>
</feature>
<gene>
    <name evidence="5" type="ORF">DSTB1V02_LOCUS10177</name>
</gene>
<evidence type="ECO:0008006" key="7">
    <source>
        <dbReference type="Google" id="ProtNLM"/>
    </source>
</evidence>
<dbReference type="PANTHER" id="PTHR12963:SF4">
    <property type="entry name" value="ACTIVATING SIGNAL COINTEGRATOR 1"/>
    <property type="match status" value="1"/>
</dbReference>
<keyword evidence="1" id="KW-1133">Transmembrane helix</keyword>
<dbReference type="InterPro" id="IPR007374">
    <property type="entry name" value="ASCH_domain"/>
</dbReference>
<dbReference type="Pfam" id="PF04266">
    <property type="entry name" value="ASCH"/>
    <property type="match status" value="1"/>
</dbReference>
<dbReference type="Proteomes" id="UP000677054">
    <property type="component" value="Unassembled WGS sequence"/>
</dbReference>
<dbReference type="InterPro" id="IPR009349">
    <property type="entry name" value="TRIP4/RQT4_C2HC5_Znf"/>
</dbReference>